<evidence type="ECO:0000256" key="1">
    <source>
        <dbReference type="SAM" id="MobiDB-lite"/>
    </source>
</evidence>
<dbReference type="PANTHER" id="PTHR42044:SF2">
    <property type="entry name" value="DUF676 DOMAIN-CONTAINING PROTEIN"/>
    <property type="match status" value="1"/>
</dbReference>
<dbReference type="AlphaFoldDB" id="A0A395GWK5"/>
<dbReference type="PANTHER" id="PTHR42044">
    <property type="entry name" value="DUF676 DOMAIN-CONTAINING PROTEIN-RELATED"/>
    <property type="match status" value="1"/>
</dbReference>
<dbReference type="STRING" id="1448316.A0A395GWK5"/>
<feature type="compositionally biased region" description="Low complexity" evidence="1">
    <location>
        <begin position="214"/>
        <end position="223"/>
    </location>
</feature>
<dbReference type="InterPro" id="IPR029058">
    <property type="entry name" value="AB_hydrolase_fold"/>
</dbReference>
<dbReference type="GeneID" id="37228112"/>
<keyword evidence="3" id="KW-1185">Reference proteome</keyword>
<evidence type="ECO:0000313" key="3">
    <source>
        <dbReference type="Proteomes" id="UP000249402"/>
    </source>
</evidence>
<dbReference type="RefSeq" id="XP_025574288.1">
    <property type="nucleotide sequence ID" value="XM_025723247.1"/>
</dbReference>
<reference evidence="2 3" key="1">
    <citation type="submission" date="2018-02" db="EMBL/GenBank/DDBJ databases">
        <title>The genomes of Aspergillus section Nigri reveals drivers in fungal speciation.</title>
        <authorList>
            <consortium name="DOE Joint Genome Institute"/>
            <person name="Vesth T.C."/>
            <person name="Nybo J."/>
            <person name="Theobald S."/>
            <person name="Brandl J."/>
            <person name="Frisvad J.C."/>
            <person name="Nielsen K.F."/>
            <person name="Lyhne E.K."/>
            <person name="Kogle M.E."/>
            <person name="Kuo A."/>
            <person name="Riley R."/>
            <person name="Clum A."/>
            <person name="Nolan M."/>
            <person name="Lipzen A."/>
            <person name="Salamov A."/>
            <person name="Henrissat B."/>
            <person name="Wiebenga A."/>
            <person name="De vries R.P."/>
            <person name="Grigoriev I.V."/>
            <person name="Mortensen U.H."/>
            <person name="Andersen M.R."/>
            <person name="Baker S.E."/>
        </authorList>
    </citation>
    <scope>NUCLEOTIDE SEQUENCE [LARGE SCALE GENOMIC DNA]</scope>
    <source>
        <strain evidence="2 3">CBS 121593</strain>
    </source>
</reference>
<accession>A0A395GWK5</accession>
<protein>
    <recommendedName>
        <fullName evidence="4">DUF676 domain-containing protein</fullName>
    </recommendedName>
</protein>
<proteinExistence type="predicted"/>
<dbReference type="OrthoDB" id="202545at2759"/>
<dbReference type="Proteomes" id="UP000249402">
    <property type="component" value="Unassembled WGS sequence"/>
</dbReference>
<feature type="compositionally biased region" description="Basic and acidic residues" evidence="1">
    <location>
        <begin position="201"/>
        <end position="213"/>
    </location>
</feature>
<dbReference type="SUPFAM" id="SSF53474">
    <property type="entry name" value="alpha/beta-Hydrolases"/>
    <property type="match status" value="1"/>
</dbReference>
<sequence length="510" mass="57454">MGIYESVISISADVFRDANAESIRRLLETVFERIKNTPDLISPNLLLDTVKSLTWYVLATVFGTVGSISSIREAVYRNQLNAPTFSLVWDQAAELAKFLLELLEAAKCYYLADGERDEDDEHVLYAEFNELDFSQHMNRHAAICQVQRLALSVIYILKNLFKPVTFSEIKMSEESTLQSDRGIELRRTHQTKTVARSAVNRAEERKETGRETGENTSEPTSETTGKKTSKKTSPDSDVTVAARHEKWFFVNGVGGEIYWLQLACNKLRAMFSREIEGIFNRGDGLLWDLIECAGQRRSHAHDSDTDGDIAETDVDKIVGGQKDLIDCTASSREAQALLLSELRQALDNSPPGQYIIIIAHSQGCLLLRSVLEKLIIDATADSILKKKLKERLCVFTFGSPSMHWKIQESSSSTPADAHMRYLSSHVLRTEHFANRQDFVAQLGVLSEGCDYGSDEIFINEEKDWIGHLFGTQYSFDPNHYKNTHSHHSWLLACRYGRTIEEAKAGPIDSS</sequence>
<organism evidence="2 3">
    <name type="scientific">Aspergillus ibericus CBS 121593</name>
    <dbReference type="NCBI Taxonomy" id="1448316"/>
    <lineage>
        <taxon>Eukaryota</taxon>
        <taxon>Fungi</taxon>
        <taxon>Dikarya</taxon>
        <taxon>Ascomycota</taxon>
        <taxon>Pezizomycotina</taxon>
        <taxon>Eurotiomycetes</taxon>
        <taxon>Eurotiomycetidae</taxon>
        <taxon>Eurotiales</taxon>
        <taxon>Aspergillaceae</taxon>
        <taxon>Aspergillus</taxon>
        <taxon>Aspergillus subgen. Circumdati</taxon>
    </lineage>
</organism>
<evidence type="ECO:0000313" key="2">
    <source>
        <dbReference type="EMBL" id="RAK99960.1"/>
    </source>
</evidence>
<dbReference type="Gene3D" id="3.40.50.1820">
    <property type="entry name" value="alpha/beta hydrolase"/>
    <property type="match status" value="1"/>
</dbReference>
<dbReference type="EMBL" id="KZ824443">
    <property type="protein sequence ID" value="RAK99960.1"/>
    <property type="molecule type" value="Genomic_DNA"/>
</dbReference>
<name>A0A395GWK5_9EURO</name>
<feature type="region of interest" description="Disordered" evidence="1">
    <location>
        <begin position="192"/>
        <end position="237"/>
    </location>
</feature>
<evidence type="ECO:0008006" key="4">
    <source>
        <dbReference type="Google" id="ProtNLM"/>
    </source>
</evidence>
<dbReference type="VEuPathDB" id="FungiDB:BO80DRAFT_476979"/>
<gene>
    <name evidence="2" type="ORF">BO80DRAFT_476979</name>
</gene>